<keyword evidence="6" id="KW-0175">Coiled coil</keyword>
<dbReference type="Proteomes" id="UP000266287">
    <property type="component" value="Unassembled WGS sequence"/>
</dbReference>
<dbReference type="InterPro" id="IPR047296">
    <property type="entry name" value="GIY-YIG_UvrC_Cho"/>
</dbReference>
<evidence type="ECO:0000313" key="10">
    <source>
        <dbReference type="EMBL" id="RII00422.1"/>
    </source>
</evidence>
<protein>
    <submittedName>
        <fullName evidence="10">Excinuclease ABC subunit UvrC</fullName>
    </submittedName>
</protein>
<dbReference type="AlphaFoldDB" id="A0A399FYU8"/>
<comment type="caution">
    <text evidence="10">The sequence shown here is derived from an EMBL/GenBank/DDBJ whole genome shotgun (WGS) entry which is preliminary data.</text>
</comment>
<dbReference type="PANTHER" id="PTHR30562">
    <property type="entry name" value="UVRC/OXIDOREDUCTASE"/>
    <property type="match status" value="1"/>
</dbReference>
<name>A0A399FYU8_UNCN2</name>
<dbReference type="InterPro" id="IPR038476">
    <property type="entry name" value="UvrC_RNase_H_dom_sf"/>
</dbReference>
<evidence type="ECO:0000256" key="1">
    <source>
        <dbReference type="ARBA" id="ARBA00022490"/>
    </source>
</evidence>
<dbReference type="GO" id="GO:0009380">
    <property type="term" value="C:excinuclease repair complex"/>
    <property type="evidence" value="ECO:0007669"/>
    <property type="project" value="TreeGrafter"/>
</dbReference>
<evidence type="ECO:0000256" key="5">
    <source>
        <dbReference type="ARBA" id="ARBA00023204"/>
    </source>
</evidence>
<evidence type="ECO:0000256" key="4">
    <source>
        <dbReference type="ARBA" id="ARBA00022881"/>
    </source>
</evidence>
<evidence type="ECO:0000256" key="2">
    <source>
        <dbReference type="ARBA" id="ARBA00022763"/>
    </source>
</evidence>
<keyword evidence="5" id="KW-0234">DNA repair</keyword>
<dbReference type="GO" id="GO:0006289">
    <property type="term" value="P:nucleotide-excision repair"/>
    <property type="evidence" value="ECO:0007669"/>
    <property type="project" value="InterPro"/>
</dbReference>
<dbReference type="InterPro" id="IPR035901">
    <property type="entry name" value="GIY-YIG_endonuc_sf"/>
</dbReference>
<dbReference type="Pfam" id="PF08459">
    <property type="entry name" value="UvrC_RNaseH_dom"/>
    <property type="match status" value="1"/>
</dbReference>
<sequence>MIQRPKNLPEQPGIYLMKNSKGEIVYIGKAASLRERVGSYFRSPGTHGARIEKLLSDATELKYQTTDSEIAAINLECELIKKYHPKYNVQLRDDKKYPFVKVTVQEEYPAISVTRKLKSNGSKYYGPYTSSKKLRETLKIMRIFFPLRSCRCIRKRASHRPCLNYDLKQCLGPCTGQVKKRKYQNLVNETCLFLEGAGEKLIRQLEKKMEKASLSLKFEEAMKLRDKIKSLNRIIEKEKSTPISEIMKVAHSLRGKRGVKESLVLLGNALGLSSPPRRIEAFDISNIMGKEAVGAMVVFEQGEPIKKDYRRFKIKLSSKIDDYGMMREIIRRHYGRVKQEGRRHPELILIDGGEQHLNLATGVLKELGLEKIPVIAIAKRLEEVFIPNKREPLIIPDSALYLIKRIRDEAHRFALAFHRQLRTKKMLS</sequence>
<evidence type="ECO:0000256" key="6">
    <source>
        <dbReference type="SAM" id="Coils"/>
    </source>
</evidence>
<dbReference type="SUPFAM" id="SSF46600">
    <property type="entry name" value="C-terminal UvrC-binding domain of UvrB"/>
    <property type="match status" value="1"/>
</dbReference>
<dbReference type="InterPro" id="IPR001162">
    <property type="entry name" value="UvrC_RNase_H_dom"/>
</dbReference>
<dbReference type="InterPro" id="IPR001943">
    <property type="entry name" value="UVR_dom"/>
</dbReference>
<dbReference type="Gene3D" id="3.40.1440.10">
    <property type="entry name" value="GIY-YIG endonuclease"/>
    <property type="match status" value="1"/>
</dbReference>
<feature type="domain" description="GIY-YIG" evidence="8">
    <location>
        <begin position="10"/>
        <end position="89"/>
    </location>
</feature>
<dbReference type="FunFam" id="3.40.1440.10:FF:000001">
    <property type="entry name" value="UvrABC system protein C"/>
    <property type="match status" value="1"/>
</dbReference>
<dbReference type="CDD" id="cd10434">
    <property type="entry name" value="GIY-YIG_UvrC_Cho"/>
    <property type="match status" value="1"/>
</dbReference>
<evidence type="ECO:0000259" key="7">
    <source>
        <dbReference type="PROSITE" id="PS50151"/>
    </source>
</evidence>
<evidence type="ECO:0000259" key="8">
    <source>
        <dbReference type="PROSITE" id="PS50164"/>
    </source>
</evidence>
<dbReference type="Pfam" id="PF01541">
    <property type="entry name" value="GIY-YIG"/>
    <property type="match status" value="1"/>
</dbReference>
<proteinExistence type="predicted"/>
<keyword evidence="3" id="KW-0228">DNA excision</keyword>
<dbReference type="Pfam" id="PF02151">
    <property type="entry name" value="UVR"/>
    <property type="match status" value="1"/>
</dbReference>
<dbReference type="PROSITE" id="PS50165">
    <property type="entry name" value="UVRC"/>
    <property type="match status" value="1"/>
</dbReference>
<dbReference type="SUPFAM" id="SSF82771">
    <property type="entry name" value="GIY-YIG endonuclease"/>
    <property type="match status" value="1"/>
</dbReference>
<evidence type="ECO:0000256" key="3">
    <source>
        <dbReference type="ARBA" id="ARBA00022769"/>
    </source>
</evidence>
<accession>A0A399FYU8</accession>
<gene>
    <name evidence="10" type="ORF">B9J77_02770</name>
</gene>
<organism evidence="10 11">
    <name type="scientific">candidate division NPL-UPA2 bacterium Unc8</name>
    <dbReference type="NCBI Taxonomy" id="1980939"/>
    <lineage>
        <taxon>Bacteria</taxon>
    </lineage>
</organism>
<keyword evidence="2" id="KW-0227">DNA damage</keyword>
<evidence type="ECO:0000313" key="11">
    <source>
        <dbReference type="Proteomes" id="UP000266287"/>
    </source>
</evidence>
<dbReference type="InterPro" id="IPR000305">
    <property type="entry name" value="GIY-YIG_endonuc"/>
</dbReference>
<feature type="domain" description="UVR" evidence="7">
    <location>
        <begin position="199"/>
        <end position="234"/>
    </location>
</feature>
<evidence type="ECO:0000259" key="9">
    <source>
        <dbReference type="PROSITE" id="PS50165"/>
    </source>
</evidence>
<feature type="domain" description="UvrC family homology region profile" evidence="9">
    <location>
        <begin position="199"/>
        <end position="364"/>
    </location>
</feature>
<dbReference type="Gene3D" id="4.10.860.10">
    <property type="entry name" value="UVR domain"/>
    <property type="match status" value="1"/>
</dbReference>
<dbReference type="PANTHER" id="PTHR30562:SF1">
    <property type="entry name" value="UVRABC SYSTEM PROTEIN C"/>
    <property type="match status" value="1"/>
</dbReference>
<keyword evidence="1" id="KW-0963">Cytoplasm</keyword>
<keyword evidence="4" id="KW-0267">Excision nuclease</keyword>
<dbReference type="GO" id="GO:0009381">
    <property type="term" value="F:excinuclease ABC activity"/>
    <property type="evidence" value="ECO:0007669"/>
    <property type="project" value="InterPro"/>
</dbReference>
<reference evidence="10 11" key="1">
    <citation type="submission" date="2018-08" db="EMBL/GenBank/DDBJ databases">
        <title>Draft genome of candidate division NPL-UPA2 bacterium Unc8 that adapted to ultra-basic serpentinizing groundwater.</title>
        <authorList>
            <person name="Ishii S."/>
            <person name="Suzuki S."/>
            <person name="Nealson K.H."/>
        </authorList>
    </citation>
    <scope>NUCLEOTIDE SEQUENCE [LARGE SCALE GENOMIC DNA]</scope>
    <source>
        <strain evidence="10">Unc8</strain>
    </source>
</reference>
<dbReference type="PROSITE" id="PS50151">
    <property type="entry name" value="UVR"/>
    <property type="match status" value="1"/>
</dbReference>
<dbReference type="PROSITE" id="PS50164">
    <property type="entry name" value="GIY_YIG"/>
    <property type="match status" value="1"/>
</dbReference>
<dbReference type="InterPro" id="IPR050066">
    <property type="entry name" value="UvrABC_protein_C"/>
</dbReference>
<dbReference type="SMART" id="SM00465">
    <property type="entry name" value="GIYc"/>
    <property type="match status" value="1"/>
</dbReference>
<dbReference type="Gene3D" id="3.30.420.340">
    <property type="entry name" value="UvrC, RNAse H endonuclease domain"/>
    <property type="match status" value="1"/>
</dbReference>
<dbReference type="InterPro" id="IPR036876">
    <property type="entry name" value="UVR_dom_sf"/>
</dbReference>
<dbReference type="EMBL" id="NDHY01000004">
    <property type="protein sequence ID" value="RII00422.1"/>
    <property type="molecule type" value="Genomic_DNA"/>
</dbReference>
<feature type="coiled-coil region" evidence="6">
    <location>
        <begin position="202"/>
        <end position="241"/>
    </location>
</feature>